<comment type="catalytic activity">
    <reaction evidence="9 10">
        <text>guanosine(37) in tRNA + S-adenosyl-L-methionine = N(1)-methylguanosine(37) in tRNA + S-adenosyl-L-homocysteine + H(+)</text>
        <dbReference type="Rhea" id="RHEA:36899"/>
        <dbReference type="Rhea" id="RHEA-COMP:10145"/>
        <dbReference type="Rhea" id="RHEA-COMP:10147"/>
        <dbReference type="ChEBI" id="CHEBI:15378"/>
        <dbReference type="ChEBI" id="CHEBI:57856"/>
        <dbReference type="ChEBI" id="CHEBI:59789"/>
        <dbReference type="ChEBI" id="CHEBI:73542"/>
        <dbReference type="ChEBI" id="CHEBI:74269"/>
        <dbReference type="EC" id="2.1.1.228"/>
    </reaction>
</comment>
<feature type="binding site" evidence="10">
    <location>
        <position position="248"/>
    </location>
    <ligand>
        <name>S-adenosyl-L-methionine</name>
        <dbReference type="ChEBI" id="CHEBI:59789"/>
    </ligand>
</feature>
<organism evidence="13 14">
    <name type="scientific">Cephalotrichum gorgonifer</name>
    <dbReference type="NCBI Taxonomy" id="2041049"/>
    <lineage>
        <taxon>Eukaryota</taxon>
        <taxon>Fungi</taxon>
        <taxon>Dikarya</taxon>
        <taxon>Ascomycota</taxon>
        <taxon>Pezizomycotina</taxon>
        <taxon>Sordariomycetes</taxon>
        <taxon>Hypocreomycetidae</taxon>
        <taxon>Microascales</taxon>
        <taxon>Microascaceae</taxon>
        <taxon>Cephalotrichum</taxon>
    </lineage>
</organism>
<evidence type="ECO:0000256" key="9">
    <source>
        <dbReference type="ARBA" id="ARBA00047783"/>
    </source>
</evidence>
<dbReference type="AlphaFoldDB" id="A0AAE8MP52"/>
<dbReference type="EMBL" id="ONZQ02000001">
    <property type="protein sequence ID" value="SPN96926.1"/>
    <property type="molecule type" value="Genomic_DNA"/>
</dbReference>
<dbReference type="InterPro" id="IPR030382">
    <property type="entry name" value="MeTrfase_TRM5/TYW2"/>
</dbReference>
<dbReference type="GO" id="GO:0005759">
    <property type="term" value="C:mitochondrial matrix"/>
    <property type="evidence" value="ECO:0007669"/>
    <property type="project" value="UniProtKB-SubCell"/>
</dbReference>
<keyword evidence="3 10" id="KW-0489">Methyltransferase</keyword>
<dbReference type="GO" id="GO:0052906">
    <property type="term" value="F:tRNA (guanine(37)-N1)-methyltransferase activity"/>
    <property type="evidence" value="ECO:0007669"/>
    <property type="project" value="UniProtKB-UniRule"/>
</dbReference>
<keyword evidence="6 10" id="KW-0819">tRNA processing</keyword>
<evidence type="ECO:0000256" key="1">
    <source>
        <dbReference type="ARBA" id="ARBA00009775"/>
    </source>
</evidence>
<dbReference type="Pfam" id="PF25133">
    <property type="entry name" value="TYW2_N_2"/>
    <property type="match status" value="1"/>
</dbReference>
<gene>
    <name evidence="10" type="primary">TRM5</name>
    <name evidence="13" type="ORF">DNG_00445</name>
</gene>
<dbReference type="InterPro" id="IPR029063">
    <property type="entry name" value="SAM-dependent_MTases_sf"/>
</dbReference>
<sequence>MKIIANVKFGVNVNDANGAMIQLRAPLARAMTTLDRSLFSKTFQLAAASIKDNRNISKYRTQLIKEKRVFDRINVDPLRAHPDESAAGKGRKCLLLTPDVKFDSTSTWGPTLEEGTKADELEIIPYDLTLGYDKWTYHEIMESILPEELQGEVPSGFNTVGDVVHLNLRDQFLPYKKVIADLIIDKSPRFRTVINKIDNVGTESAYRTFSYEVLAGPDDLNVEVKENDCIFKFDYAKVYWNSKLEPEHTRLVRKFQPGEVVCDLMAGIGPFAVPAGRKGVFVYANDMNPESYKRQISEIPLQQTANTEPNQVDQFVRPFNEDGLTFIHKAADLVREASEAGSHALVRPRHKFSRSNPTPAPEPVRVPVPPTISHFVMNLPGSATTFLHRFRGVYAGREALFAPHTATKLPVVHVHCFAQKASDEGARSDIVERIYEQIGVRLPVGENLDAGEVDIYDVRDVAPNKRMFCASFRVPPEVAFAPRG</sequence>
<reference evidence="13" key="1">
    <citation type="submission" date="2018-03" db="EMBL/GenBank/DDBJ databases">
        <authorList>
            <person name="Guldener U."/>
        </authorList>
    </citation>
    <scope>NUCLEOTIDE SEQUENCE</scope>
</reference>
<name>A0AAE8MP52_9PEZI</name>
<comment type="similarity">
    <text evidence="10">Belongs to the TRM5 / TYW2 family.</text>
</comment>
<comment type="caution">
    <text evidence="13">The sequence shown here is derived from an EMBL/GenBank/DDBJ whole genome shotgun (WGS) entry which is preliminary data.</text>
</comment>
<evidence type="ECO:0000313" key="13">
    <source>
        <dbReference type="EMBL" id="SPN96926.1"/>
    </source>
</evidence>
<evidence type="ECO:0000259" key="12">
    <source>
        <dbReference type="PROSITE" id="PS51684"/>
    </source>
</evidence>
<dbReference type="Gene3D" id="3.40.50.150">
    <property type="entry name" value="Vaccinia Virus protein VP39"/>
    <property type="match status" value="1"/>
</dbReference>
<dbReference type="Pfam" id="PF02475">
    <property type="entry name" value="TRM5-TYW2_MTfase"/>
    <property type="match status" value="1"/>
</dbReference>
<dbReference type="PANTHER" id="PTHR23245">
    <property type="entry name" value="TRNA METHYLTRANSFERASE"/>
    <property type="match status" value="1"/>
</dbReference>
<comment type="function">
    <text evidence="10">Specifically methylates the N1 position of guanosine-37 in various cytoplasmic and mitochondrial tRNAs. Methylation is not dependent on the nature of the nucleoside 5' of the target nucleoside. This is the first step in the biosynthesis of wybutosine (yW), a modified base adjacent to the anticodon of tRNAs and required for accurate decoding.</text>
</comment>
<keyword evidence="2 10" id="KW-0963">Cytoplasm</keyword>
<keyword evidence="5 10" id="KW-0949">S-adenosyl-L-methionine</keyword>
<dbReference type="Gene3D" id="3.30.300.110">
    <property type="entry name" value="Met-10+ protein-like domains"/>
    <property type="match status" value="1"/>
</dbReference>
<keyword evidence="7 10" id="KW-0496">Mitochondrion</keyword>
<evidence type="ECO:0000256" key="4">
    <source>
        <dbReference type="ARBA" id="ARBA00022679"/>
    </source>
</evidence>
<feature type="binding site" evidence="10">
    <location>
        <begin position="322"/>
        <end position="323"/>
    </location>
    <ligand>
        <name>S-adenosyl-L-methionine</name>
        <dbReference type="ChEBI" id="CHEBI:59789"/>
    </ligand>
</feature>
<proteinExistence type="inferred from homology"/>
<comment type="similarity">
    <text evidence="1">Belongs to the class I-like SAM-binding methyltransferase superfamily. TRM5/TYW2 family.</text>
</comment>
<feature type="binding site" evidence="10">
    <location>
        <begin position="286"/>
        <end position="287"/>
    </location>
    <ligand>
        <name>S-adenosyl-L-methionine</name>
        <dbReference type="ChEBI" id="CHEBI:59789"/>
    </ligand>
</feature>
<dbReference type="HAMAP" id="MF_03152">
    <property type="entry name" value="TRM5"/>
    <property type="match status" value="1"/>
</dbReference>
<evidence type="ECO:0000256" key="6">
    <source>
        <dbReference type="ARBA" id="ARBA00022694"/>
    </source>
</evidence>
<dbReference type="PROSITE" id="PS51684">
    <property type="entry name" value="SAM_MT_TRM5_TYW2"/>
    <property type="match status" value="1"/>
</dbReference>
<evidence type="ECO:0000256" key="10">
    <source>
        <dbReference type="HAMAP-Rule" id="MF_03152"/>
    </source>
</evidence>
<dbReference type="InterPro" id="IPR056744">
    <property type="entry name" value="TRM5/TYW2-like_N"/>
</dbReference>
<keyword evidence="14" id="KW-1185">Reference proteome</keyword>
<dbReference type="SUPFAM" id="SSF53335">
    <property type="entry name" value="S-adenosyl-L-methionine-dependent methyltransferases"/>
    <property type="match status" value="1"/>
</dbReference>
<evidence type="ECO:0000256" key="2">
    <source>
        <dbReference type="ARBA" id="ARBA00022490"/>
    </source>
</evidence>
<protein>
    <recommendedName>
        <fullName evidence="10">tRNA (guanine(37)-N1)-methyltransferase</fullName>
        <ecNumber evidence="10">2.1.1.228</ecNumber>
    </recommendedName>
    <alternativeName>
        <fullName evidence="10">M1G-methyltransferase</fullName>
    </alternativeName>
    <alternativeName>
        <fullName evidence="10">tRNA [GM37] methyltransferase</fullName>
    </alternativeName>
    <alternativeName>
        <fullName evidence="10">tRNA methyltransferase 5</fullName>
    </alternativeName>
</protein>
<evidence type="ECO:0000256" key="3">
    <source>
        <dbReference type="ARBA" id="ARBA00022603"/>
    </source>
</evidence>
<feature type="binding site" evidence="10">
    <location>
        <position position="378"/>
    </location>
    <ligand>
        <name>S-adenosyl-L-methionine</name>
        <dbReference type="ChEBI" id="CHEBI:59789"/>
    </ligand>
</feature>
<feature type="domain" description="SAM-dependent methyltransferase TRM5/TYW2-type" evidence="12">
    <location>
        <begin position="157"/>
        <end position="476"/>
    </location>
</feature>
<evidence type="ECO:0000256" key="8">
    <source>
        <dbReference type="ARBA" id="ARBA00023242"/>
    </source>
</evidence>
<feature type="region of interest" description="Disordered" evidence="11">
    <location>
        <begin position="342"/>
        <end position="364"/>
    </location>
</feature>
<evidence type="ECO:0000256" key="5">
    <source>
        <dbReference type="ARBA" id="ARBA00022691"/>
    </source>
</evidence>
<dbReference type="FunFam" id="3.30.300.110:FF:000001">
    <property type="entry name" value="tRNA (guanine(37)-N1)-methyltransferase"/>
    <property type="match status" value="1"/>
</dbReference>
<evidence type="ECO:0000256" key="7">
    <source>
        <dbReference type="ARBA" id="ARBA00023128"/>
    </source>
</evidence>
<keyword evidence="4 10" id="KW-0808">Transferase</keyword>
<evidence type="ECO:0000313" key="14">
    <source>
        <dbReference type="Proteomes" id="UP001187682"/>
    </source>
</evidence>
<dbReference type="InterPro" id="IPR056743">
    <property type="entry name" value="TRM5-TYW2-like_MTfase"/>
</dbReference>
<dbReference type="GO" id="GO:0070901">
    <property type="term" value="P:mitochondrial tRNA methylation"/>
    <property type="evidence" value="ECO:0007669"/>
    <property type="project" value="TreeGrafter"/>
</dbReference>
<accession>A0AAE8MP52</accession>
<dbReference type="GO" id="GO:0005634">
    <property type="term" value="C:nucleus"/>
    <property type="evidence" value="ECO:0007669"/>
    <property type="project" value="UniProtKB-SubCell"/>
</dbReference>
<dbReference type="GO" id="GO:0002939">
    <property type="term" value="P:tRNA N1-guanine methylation"/>
    <property type="evidence" value="ECO:0007669"/>
    <property type="project" value="TreeGrafter"/>
</dbReference>
<evidence type="ECO:0000256" key="11">
    <source>
        <dbReference type="SAM" id="MobiDB-lite"/>
    </source>
</evidence>
<dbReference type="PANTHER" id="PTHR23245:SF36">
    <property type="entry name" value="TRNA (GUANINE(37)-N1)-METHYLTRANSFERASE"/>
    <property type="match status" value="1"/>
</dbReference>
<dbReference type="EC" id="2.1.1.228" evidence="10"/>
<keyword evidence="8 10" id="KW-0539">Nucleus</keyword>
<dbReference type="Proteomes" id="UP001187682">
    <property type="component" value="Unassembled WGS sequence"/>
</dbReference>
<dbReference type="InterPro" id="IPR025792">
    <property type="entry name" value="tRNA_Gua_MeTrfase_euk"/>
</dbReference>
<comment type="subcellular location">
    <subcellularLocation>
        <location evidence="10">Mitochondrion matrix</location>
    </subcellularLocation>
    <subcellularLocation>
        <location evidence="10">Nucleus</location>
    </subcellularLocation>
    <subcellularLocation>
        <location evidence="10">Cytoplasm</location>
    </subcellularLocation>
    <text evidence="10">Predominantly in the mitochondria and in the nucleus.</text>
</comment>
<comment type="subunit">
    <text evidence="10">Monomer.</text>
</comment>